<gene>
    <name evidence="9" type="primary">LOC107424243</name>
</gene>
<dbReference type="RefSeq" id="XP_015889473.2">
    <property type="nucleotide sequence ID" value="XM_016033987.4"/>
</dbReference>
<evidence type="ECO:0000313" key="9">
    <source>
        <dbReference type="RefSeq" id="XP_015889473.2"/>
    </source>
</evidence>
<evidence type="ECO:0000256" key="3">
    <source>
        <dbReference type="ARBA" id="ARBA00022448"/>
    </source>
</evidence>
<keyword evidence="8" id="KW-1185">Reference proteome</keyword>
<dbReference type="GO" id="GO:0008289">
    <property type="term" value="F:lipid binding"/>
    <property type="evidence" value="ECO:0007669"/>
    <property type="project" value="UniProtKB-KW"/>
</dbReference>
<evidence type="ECO:0000259" key="7">
    <source>
        <dbReference type="Pfam" id="PF00234"/>
    </source>
</evidence>
<evidence type="ECO:0000313" key="8">
    <source>
        <dbReference type="Proteomes" id="UP001652623"/>
    </source>
</evidence>
<feature type="chain" id="PRO_5046098073" evidence="6">
    <location>
        <begin position="23"/>
        <end position="136"/>
    </location>
</feature>
<feature type="domain" description="Bifunctional inhibitor/plant lipid transfer protein/seed storage helical" evidence="7">
    <location>
        <begin position="36"/>
        <end position="121"/>
    </location>
</feature>
<dbReference type="CDD" id="cd01960">
    <property type="entry name" value="nsLTP1"/>
    <property type="match status" value="1"/>
</dbReference>
<sequence>MSMWSKAMVVAQLIIVMAAVHGGGCGDADTGSAVSCGEVEMCLIGCMDYLTQRDRDHDQDHDDDPTAACCNGLEYLQFITPTPPLRQAACECLKEAATGYPDLNQDQAASLPAKCHLQINFTISPTINLLIKYDGG</sequence>
<dbReference type="SUPFAM" id="SSF47699">
    <property type="entry name" value="Bifunctional inhibitor/lipid-transfer protein/seed storage 2S albumin"/>
    <property type="match status" value="1"/>
</dbReference>
<dbReference type="PANTHER" id="PTHR33076">
    <property type="entry name" value="NON-SPECIFIC LIPID-TRANSFER PROTEIN 2-RELATED"/>
    <property type="match status" value="1"/>
</dbReference>
<dbReference type="GeneID" id="107424243"/>
<dbReference type="AlphaFoldDB" id="A0A6P4A7D4"/>
<keyword evidence="4" id="KW-0446">Lipid-binding</keyword>
<evidence type="ECO:0000256" key="1">
    <source>
        <dbReference type="ARBA" id="ARBA00003211"/>
    </source>
</evidence>
<accession>A0A6P4A7D4</accession>
<dbReference type="InterPro" id="IPR016140">
    <property type="entry name" value="Bifunc_inhib/LTP/seed_store"/>
</dbReference>
<evidence type="ECO:0000256" key="6">
    <source>
        <dbReference type="SAM" id="SignalP"/>
    </source>
</evidence>
<keyword evidence="5" id="KW-1015">Disulfide bond</keyword>
<dbReference type="GO" id="GO:0006869">
    <property type="term" value="P:lipid transport"/>
    <property type="evidence" value="ECO:0007669"/>
    <property type="project" value="InterPro"/>
</dbReference>
<dbReference type="PRINTS" id="PR00382">
    <property type="entry name" value="LIPIDTRNSFER"/>
</dbReference>
<comment type="similarity">
    <text evidence="2">Belongs to the plant LTP family.</text>
</comment>
<organism evidence="8 9">
    <name type="scientific">Ziziphus jujuba</name>
    <name type="common">Chinese jujube</name>
    <name type="synonym">Ziziphus sativa</name>
    <dbReference type="NCBI Taxonomy" id="326968"/>
    <lineage>
        <taxon>Eukaryota</taxon>
        <taxon>Viridiplantae</taxon>
        <taxon>Streptophyta</taxon>
        <taxon>Embryophyta</taxon>
        <taxon>Tracheophyta</taxon>
        <taxon>Spermatophyta</taxon>
        <taxon>Magnoliopsida</taxon>
        <taxon>eudicotyledons</taxon>
        <taxon>Gunneridae</taxon>
        <taxon>Pentapetalae</taxon>
        <taxon>rosids</taxon>
        <taxon>fabids</taxon>
        <taxon>Rosales</taxon>
        <taxon>Rhamnaceae</taxon>
        <taxon>Paliureae</taxon>
        <taxon>Ziziphus</taxon>
    </lineage>
</organism>
<proteinExistence type="inferred from homology"/>
<name>A0A6P4A7D4_ZIZJJ</name>
<feature type="signal peptide" evidence="6">
    <location>
        <begin position="1"/>
        <end position="22"/>
    </location>
</feature>
<evidence type="ECO:0000256" key="2">
    <source>
        <dbReference type="ARBA" id="ARBA00009748"/>
    </source>
</evidence>
<dbReference type="Gene3D" id="1.10.110.10">
    <property type="entry name" value="Plant lipid-transfer and hydrophobic proteins"/>
    <property type="match status" value="1"/>
</dbReference>
<dbReference type="Proteomes" id="UP001652623">
    <property type="component" value="Chromosome 7"/>
</dbReference>
<reference evidence="9" key="1">
    <citation type="submission" date="2025-08" db="UniProtKB">
        <authorList>
            <consortium name="RefSeq"/>
        </authorList>
    </citation>
    <scope>IDENTIFICATION</scope>
    <source>
        <tissue evidence="9">Seedling</tissue>
    </source>
</reference>
<keyword evidence="6" id="KW-0732">Signal</keyword>
<evidence type="ECO:0000256" key="4">
    <source>
        <dbReference type="ARBA" id="ARBA00023121"/>
    </source>
</evidence>
<dbReference type="KEGG" id="zju:107424243"/>
<evidence type="ECO:0000256" key="5">
    <source>
        <dbReference type="ARBA" id="ARBA00023157"/>
    </source>
</evidence>
<dbReference type="InterPro" id="IPR036312">
    <property type="entry name" value="Bifun_inhib/LTP/seed_sf"/>
</dbReference>
<protein>
    <submittedName>
        <fullName evidence="9">Non-specific lipid-transfer protein A-like</fullName>
    </submittedName>
</protein>
<dbReference type="InterPro" id="IPR000528">
    <property type="entry name" value="Plant_nsLTP"/>
</dbReference>
<keyword evidence="3" id="KW-0813">Transport</keyword>
<dbReference type="Pfam" id="PF00234">
    <property type="entry name" value="Tryp_alpha_amyl"/>
    <property type="match status" value="1"/>
</dbReference>
<comment type="function">
    <text evidence="1">Plant non-specific lipid-transfer proteins transfer phospholipids as well as galactolipids across membranes. May play a role in wax or cutin deposition in the cell walls of expanding epidermal cells and certain secretory tissues.</text>
</comment>
<dbReference type="InParanoid" id="A0A6P4A7D4"/>